<feature type="transmembrane region" description="Helical" evidence="7">
    <location>
        <begin position="37"/>
        <end position="59"/>
    </location>
</feature>
<gene>
    <name evidence="8" type="ORF">ENP34_12535</name>
</gene>
<comment type="caution">
    <text evidence="8">The sequence shown here is derived from an EMBL/GenBank/DDBJ whole genome shotgun (WGS) entry which is preliminary data.</text>
</comment>
<organism evidence="8">
    <name type="scientific">Thermorudis peleae</name>
    <dbReference type="NCBI Taxonomy" id="1382356"/>
    <lineage>
        <taxon>Bacteria</taxon>
        <taxon>Pseudomonadati</taxon>
        <taxon>Thermomicrobiota</taxon>
        <taxon>Thermomicrobia</taxon>
        <taxon>Thermomicrobia incertae sedis</taxon>
        <taxon>Thermorudis</taxon>
    </lineage>
</organism>
<feature type="transmembrane region" description="Helical" evidence="7">
    <location>
        <begin position="148"/>
        <end position="166"/>
    </location>
</feature>
<evidence type="ECO:0000313" key="8">
    <source>
        <dbReference type="EMBL" id="HEG92242.1"/>
    </source>
</evidence>
<dbReference type="CDD" id="cd06581">
    <property type="entry name" value="TM_PBP1_LivM_like"/>
    <property type="match status" value="1"/>
</dbReference>
<evidence type="ECO:0000256" key="1">
    <source>
        <dbReference type="ARBA" id="ARBA00004651"/>
    </source>
</evidence>
<evidence type="ECO:0000256" key="5">
    <source>
        <dbReference type="ARBA" id="ARBA00023136"/>
    </source>
</evidence>
<proteinExistence type="predicted"/>
<feature type="transmembrane region" description="Helical" evidence="7">
    <location>
        <begin position="508"/>
        <end position="527"/>
    </location>
</feature>
<feature type="transmembrane region" description="Helical" evidence="7">
    <location>
        <begin position="336"/>
        <end position="356"/>
    </location>
</feature>
<feature type="transmembrane region" description="Helical" evidence="7">
    <location>
        <begin position="118"/>
        <end position="141"/>
    </location>
</feature>
<evidence type="ECO:0000256" key="6">
    <source>
        <dbReference type="SAM" id="MobiDB-lite"/>
    </source>
</evidence>
<feature type="transmembrane region" description="Helical" evidence="7">
    <location>
        <begin position="471"/>
        <end position="496"/>
    </location>
</feature>
<feature type="transmembrane region" description="Helical" evidence="7">
    <location>
        <begin position="186"/>
        <end position="207"/>
    </location>
</feature>
<feature type="transmembrane region" description="Helical" evidence="7">
    <location>
        <begin position="434"/>
        <end position="459"/>
    </location>
</feature>
<evidence type="ECO:0000256" key="2">
    <source>
        <dbReference type="ARBA" id="ARBA00022475"/>
    </source>
</evidence>
<evidence type="ECO:0000256" key="3">
    <source>
        <dbReference type="ARBA" id="ARBA00022692"/>
    </source>
</evidence>
<dbReference type="Pfam" id="PF02653">
    <property type="entry name" value="BPD_transp_2"/>
    <property type="match status" value="1"/>
</dbReference>
<protein>
    <submittedName>
        <fullName evidence="8">Leucine/isoleucine/valine transporter permease subunit</fullName>
    </submittedName>
</protein>
<feature type="transmembrane region" description="Helical" evidence="7">
    <location>
        <begin position="255"/>
        <end position="273"/>
    </location>
</feature>
<dbReference type="GO" id="GO:0005886">
    <property type="term" value="C:plasma membrane"/>
    <property type="evidence" value="ECO:0007669"/>
    <property type="project" value="UniProtKB-SubCell"/>
</dbReference>
<feature type="transmembrane region" description="Helical" evidence="7">
    <location>
        <begin position="309"/>
        <end position="329"/>
    </location>
</feature>
<dbReference type="GO" id="GO:0015658">
    <property type="term" value="F:branched-chain amino acid transmembrane transporter activity"/>
    <property type="evidence" value="ECO:0007669"/>
    <property type="project" value="InterPro"/>
</dbReference>
<dbReference type="PANTHER" id="PTHR30482:SF10">
    <property type="entry name" value="HIGH-AFFINITY BRANCHED-CHAIN AMINO ACID TRANSPORT PROTEIN BRAE"/>
    <property type="match status" value="1"/>
</dbReference>
<keyword evidence="3 7" id="KW-0812">Transmembrane</keyword>
<dbReference type="EMBL" id="DSIY01000291">
    <property type="protein sequence ID" value="HEG92242.1"/>
    <property type="molecule type" value="Genomic_DNA"/>
</dbReference>
<dbReference type="InterPro" id="IPR043428">
    <property type="entry name" value="LivM-like"/>
</dbReference>
<keyword evidence="2" id="KW-1003">Cell membrane</keyword>
<sequence length="559" mass="58905">MEQAVRRALVFGLIGGFAAWHLSLVGLIEAFAGRRLIGQGVTFSYVLLLALMLTVGYLVGRRISNWTGLLGAALAGLLVGLALWVLALLVATVDLRTVFVAASPALPDILTFNRGTGAVGLAVLLLVGAAVGFLGGGLTWLPATGRRAVLTALAIAVLVGLLRDVLSPIFPAPVMGFLFTPTGGLSLPGTATVLALALAVPIARQVLANRASSHRGSLSVRALQRRRVAARVIGVVFLASFPLWAGLFLSNVSDFVGLYILMGLGLNLVLGFAGLLDLGYVAFFAIGAYSMAVLTSPELGHFTLGFWEALPIAVAMTVVSGILIGLPVLRMRGDYLAITTLGFGEIVRLLVLSDWLKPHLGGAQGVTRIARPELGPFVIDRPQEYYYLILIGCGLAWFLSVRLRDSRIGRAWMAIREDEDVAQAMGINRVTAKLLAFATGAAMGGLSGALFASLVNSVIPQSFSLLVSINVVALLVLGGIGSLPGVVVGALALVGLPELLREFQEYRLLVYGVVLVAMMIFRPAGLWPEETRVRELEEAAEEGKTRAPAEVAAVTQDGA</sequence>
<evidence type="ECO:0000256" key="7">
    <source>
        <dbReference type="SAM" id="Phobius"/>
    </source>
</evidence>
<keyword evidence="4 7" id="KW-1133">Transmembrane helix</keyword>
<evidence type="ECO:0000256" key="4">
    <source>
        <dbReference type="ARBA" id="ARBA00022989"/>
    </source>
</evidence>
<dbReference type="PANTHER" id="PTHR30482">
    <property type="entry name" value="HIGH-AFFINITY BRANCHED-CHAIN AMINO ACID TRANSPORT SYSTEM PERMEASE"/>
    <property type="match status" value="1"/>
</dbReference>
<feature type="transmembrane region" description="Helical" evidence="7">
    <location>
        <begin position="228"/>
        <end position="249"/>
    </location>
</feature>
<dbReference type="AlphaFoldDB" id="A0A831TA69"/>
<reference evidence="8" key="1">
    <citation type="journal article" date="2020" name="mSystems">
        <title>Genome- and Community-Level Interaction Insights into Carbon Utilization and Element Cycling Functions of Hydrothermarchaeota in Hydrothermal Sediment.</title>
        <authorList>
            <person name="Zhou Z."/>
            <person name="Liu Y."/>
            <person name="Xu W."/>
            <person name="Pan J."/>
            <person name="Luo Z.H."/>
            <person name="Li M."/>
        </authorList>
    </citation>
    <scope>NUCLEOTIDE SEQUENCE [LARGE SCALE GENOMIC DNA]</scope>
    <source>
        <strain evidence="8">SpSt-210</strain>
    </source>
</reference>
<name>A0A831TA69_9BACT</name>
<feature type="transmembrane region" description="Helical" evidence="7">
    <location>
        <begin position="280"/>
        <end position="297"/>
    </location>
</feature>
<feature type="transmembrane region" description="Helical" evidence="7">
    <location>
        <begin position="385"/>
        <end position="403"/>
    </location>
</feature>
<feature type="transmembrane region" description="Helical" evidence="7">
    <location>
        <begin position="66"/>
        <end position="91"/>
    </location>
</feature>
<keyword evidence="5 7" id="KW-0472">Membrane</keyword>
<accession>A0A831TA69</accession>
<comment type="subcellular location">
    <subcellularLocation>
        <location evidence="1">Cell membrane</location>
        <topology evidence="1">Multi-pass membrane protein</topology>
    </subcellularLocation>
</comment>
<feature type="transmembrane region" description="Helical" evidence="7">
    <location>
        <begin position="9"/>
        <end position="31"/>
    </location>
</feature>
<feature type="region of interest" description="Disordered" evidence="6">
    <location>
        <begin position="539"/>
        <end position="559"/>
    </location>
</feature>
<dbReference type="InterPro" id="IPR001851">
    <property type="entry name" value="ABC_transp_permease"/>
</dbReference>